<feature type="domain" description="Dynein heavy chain region D6 P-loop" evidence="14">
    <location>
        <begin position="485"/>
        <end position="594"/>
    </location>
</feature>
<organism evidence="17">
    <name type="scientific">Xenopus tropicalis</name>
    <name type="common">Western clawed frog</name>
    <name type="synonym">Silurana tropicalis</name>
    <dbReference type="NCBI Taxonomy" id="8364"/>
    <lineage>
        <taxon>Eukaryota</taxon>
        <taxon>Metazoa</taxon>
        <taxon>Chordata</taxon>
        <taxon>Craniata</taxon>
        <taxon>Vertebrata</taxon>
        <taxon>Euteleostomi</taxon>
        <taxon>Amphibia</taxon>
        <taxon>Batrachia</taxon>
        <taxon>Anura</taxon>
        <taxon>Pipoidea</taxon>
        <taxon>Pipidae</taxon>
        <taxon>Xenopodinae</taxon>
        <taxon>Xenopus</taxon>
        <taxon>Silurana</taxon>
    </lineage>
</organism>
<evidence type="ECO:0000256" key="8">
    <source>
        <dbReference type="ARBA" id="ARBA00023054"/>
    </source>
</evidence>
<evidence type="ECO:0000256" key="13">
    <source>
        <dbReference type="SAM" id="Phobius"/>
    </source>
</evidence>
<dbReference type="Ensembl" id="ENSXETT00000063170">
    <property type="protein sequence ID" value="ENSXETP00000059799"/>
    <property type="gene ID" value="ENSXETG00000032908"/>
</dbReference>
<feature type="domain" description="Dynein heavy chain AAA lid" evidence="16">
    <location>
        <begin position="634"/>
        <end position="766"/>
    </location>
</feature>
<keyword evidence="13" id="KW-0812">Transmembrane</keyword>
<evidence type="ECO:0000256" key="11">
    <source>
        <dbReference type="ARBA" id="ARBA00023212"/>
    </source>
</evidence>
<dbReference type="Gene3D" id="1.10.8.720">
    <property type="entry name" value="Region D6 of dynein motor"/>
    <property type="match status" value="1"/>
</dbReference>
<dbReference type="FunFam" id="1.10.8.1220:FF:000001">
    <property type="entry name" value="Dynein axonemal heavy chain 5"/>
    <property type="match status" value="1"/>
</dbReference>
<evidence type="ECO:0000256" key="9">
    <source>
        <dbReference type="ARBA" id="ARBA00023069"/>
    </source>
</evidence>
<keyword evidence="12" id="KW-0966">Cell projection</keyword>
<dbReference type="FunFam" id="3.40.50.300:FF:000223">
    <property type="entry name" value="Dynein heavy chain 3, axonemal"/>
    <property type="match status" value="1"/>
</dbReference>
<protein>
    <submittedName>
        <fullName evidence="17">Uncharacterized protein</fullName>
    </submittedName>
</protein>
<keyword evidence="9" id="KW-0969">Cilium</keyword>
<dbReference type="GO" id="GO:0051959">
    <property type="term" value="F:dynein light intermediate chain binding"/>
    <property type="evidence" value="ECO:0007669"/>
    <property type="project" value="InterPro"/>
</dbReference>
<evidence type="ECO:0000256" key="4">
    <source>
        <dbReference type="ARBA" id="ARBA00022701"/>
    </source>
</evidence>
<sequence>MCKGKHIPVSDGFALTSTLGDPVKIMEWQFHGLPKDNFSVENAIIVTSAQRWPLMIDPQGQANKWIKNLEKINKIQVCKASDTDYLRTVGNSIQFGTPVLIENISEELDPILEPVLLRQTFKQSGMEYIRLGEAVIHYSRDFKLYMTTRLRNPHYLPEVSVKVTLINFVITPTGLEDQLLTILAAEEKPQLEDKKNQLYLEGANTRKQLKEIEDQILEVLSLSQGNILEDERAIDILSSSKKLSQEIHEKQEITTKTEKQIDETRDGYRPVSSCVVIFFVISNLAYIDFMYQYSLAWFINLYINAIKKSESSNNLHERITNLNDYFTNSIYEHVCRSLFEKHKLLFSFLLCVGLQKNRGSVNDNEWHFLLTGGVALEIPRTNPDPSWLKDKSWGEIQRLSTLPLFTGLDDHICSNIYDSHLPNEMEWPDPWEDLLTSFQKLLLLRCIRPDKVIPAVQQFLTEKMGPNYIDPPTFDLQHSYLDSSPSTPLIFILSPGADPLESLIKFAEEQEMGGVNLQTISLGQGQGPIAAEDGTWVILQNCHLATSWLADLEQICEEVITDSEKTKPTFRLWLTSYPSQNFPVSVLQSGVKMTNEPPKGLRANLLKSYLSDPISNPIFFNGCKKTEVGSFIVLLFGLCFFHALIQERRAYGSLGWNIPYEFNDSDLKISAKQLQMFLSEYNEPPLEAVTYLTGECNYGGRVTDEHDRRLLLSLLDMFFCKSIITEDQYKFSPSGKYFALSNGTYDSYLEYIKSLPLNTDPEVCVLKLSNLWLPLPFTFKLIFNLFLMVFQSFGYLFYIYKTQEDFLMLKVKGSRTVQKWSKFFKGHGKAKSLGVPKC</sequence>
<evidence type="ECO:0000256" key="2">
    <source>
        <dbReference type="ARBA" id="ARBA00008887"/>
    </source>
</evidence>
<evidence type="ECO:0000256" key="6">
    <source>
        <dbReference type="ARBA" id="ARBA00022840"/>
    </source>
</evidence>
<dbReference type="InterPro" id="IPR026983">
    <property type="entry name" value="DHC"/>
</dbReference>
<keyword evidence="5" id="KW-0547">Nucleotide-binding</keyword>
<name>A0A6I8PW26_XENTR</name>
<feature type="transmembrane region" description="Helical" evidence="13">
    <location>
        <begin position="781"/>
        <end position="800"/>
    </location>
</feature>
<dbReference type="GO" id="GO:0008569">
    <property type="term" value="F:minus-end-directed microtubule motor activity"/>
    <property type="evidence" value="ECO:0007669"/>
    <property type="project" value="InterPro"/>
</dbReference>
<reference evidence="17" key="1">
    <citation type="journal article" date="2010" name="Science">
        <title>The genome of the Western clawed frog Xenopus tropicalis.</title>
        <authorList>
            <person name="Hellsten U."/>
            <person name="Harland R.M."/>
            <person name="Gilchrist M.J."/>
            <person name="Hendrix D."/>
            <person name="Jurka J."/>
            <person name="Kapitonov V."/>
            <person name="Ovcharenko I."/>
            <person name="Putnam N.H."/>
            <person name="Shu S."/>
            <person name="Taher L."/>
            <person name="Blitz I.L."/>
            <person name="Blumberg B."/>
            <person name="Dichmann D.S."/>
            <person name="Dubchak I."/>
            <person name="Amaya E."/>
            <person name="Detter J.C."/>
            <person name="Fletcher R."/>
            <person name="Gerhard D.S."/>
            <person name="Goodstein D."/>
            <person name="Graves T."/>
            <person name="Grigoriev I.V."/>
            <person name="Grimwood J."/>
            <person name="Kawashima T."/>
            <person name="Lindquist E."/>
            <person name="Lucas S.M."/>
            <person name="Mead P.E."/>
            <person name="Mitros T."/>
            <person name="Ogino H."/>
            <person name="Ohta Y."/>
            <person name="Poliakov A.V."/>
            <person name="Pollet N."/>
            <person name="Robert J."/>
            <person name="Salamov A."/>
            <person name="Sater A.K."/>
            <person name="Schmutz J."/>
            <person name="Terry A."/>
            <person name="Vize P.D."/>
            <person name="Warren W.C."/>
            <person name="Wells D."/>
            <person name="Wills A."/>
            <person name="Wilson R.K."/>
            <person name="Zimmerman L.B."/>
            <person name="Zorn A.M."/>
            <person name="Grainger R."/>
            <person name="Grammer T."/>
            <person name="Khokha M.K."/>
            <person name="Richardson P.M."/>
            <person name="Rokhsar D.S."/>
        </authorList>
    </citation>
    <scope>NUCLEOTIDE SEQUENCE [LARGE SCALE GENOMIC DNA]</scope>
    <source>
        <strain evidence="17">Nigerian</strain>
    </source>
</reference>
<dbReference type="AlphaFoldDB" id="A0A6I8PW26"/>
<dbReference type="InterPro" id="IPR035706">
    <property type="entry name" value="AAA_9"/>
</dbReference>
<dbReference type="InParanoid" id="A0A6I8PW26"/>
<evidence type="ECO:0000256" key="12">
    <source>
        <dbReference type="ARBA" id="ARBA00023273"/>
    </source>
</evidence>
<reference evidence="17" key="2">
    <citation type="submission" date="2020-05" db="UniProtKB">
        <authorList>
            <consortium name="Ensembl"/>
        </authorList>
    </citation>
    <scope>IDENTIFICATION</scope>
</reference>
<evidence type="ECO:0000256" key="3">
    <source>
        <dbReference type="ARBA" id="ARBA00022490"/>
    </source>
</evidence>
<comment type="similarity">
    <text evidence="2">Belongs to the dynein heavy chain family.</text>
</comment>
<dbReference type="Pfam" id="PF18198">
    <property type="entry name" value="AAA_lid_11"/>
    <property type="match status" value="1"/>
</dbReference>
<feature type="domain" description="Dynein heavy chain ATP-binding dynein motor region" evidence="15">
    <location>
        <begin position="27"/>
        <end position="247"/>
    </location>
</feature>
<dbReference type="InterPro" id="IPR027417">
    <property type="entry name" value="P-loop_NTPase"/>
</dbReference>
<evidence type="ECO:0000259" key="15">
    <source>
        <dbReference type="Pfam" id="PF12781"/>
    </source>
</evidence>
<keyword evidence="8" id="KW-0175">Coiled coil</keyword>
<keyword evidence="13" id="KW-1133">Transmembrane helix</keyword>
<keyword evidence="3" id="KW-0963">Cytoplasm</keyword>
<keyword evidence="7" id="KW-0243">Dynein</keyword>
<dbReference type="Gene3D" id="3.40.50.300">
    <property type="entry name" value="P-loop containing nucleotide triphosphate hydrolases"/>
    <property type="match status" value="2"/>
</dbReference>
<keyword evidence="4" id="KW-0493">Microtubule</keyword>
<keyword evidence="13" id="KW-0472">Membrane</keyword>
<dbReference type="GeneTree" id="ENSGT00940000154959"/>
<dbReference type="Gene3D" id="6.10.140.1060">
    <property type="match status" value="1"/>
</dbReference>
<evidence type="ECO:0000313" key="17">
    <source>
        <dbReference type="Ensembl" id="ENSXETP00000059799"/>
    </source>
</evidence>
<dbReference type="FunFam" id="1.10.8.720:FF:000001">
    <property type="entry name" value="dynein heavy chain 7, axonemal"/>
    <property type="match status" value="1"/>
</dbReference>
<dbReference type="Bgee" id="ENSXETG00000032908">
    <property type="expression patterns" value="Expressed in ovary and 1 other cell type or tissue"/>
</dbReference>
<keyword evidence="6" id="KW-0067">ATP-binding</keyword>
<evidence type="ECO:0000259" key="14">
    <source>
        <dbReference type="Pfam" id="PF03028"/>
    </source>
</evidence>
<dbReference type="GO" id="GO:0007018">
    <property type="term" value="P:microtubule-based movement"/>
    <property type="evidence" value="ECO:0007669"/>
    <property type="project" value="InterPro"/>
</dbReference>
<dbReference type="Pfam" id="PF03028">
    <property type="entry name" value="Dynein_heavy"/>
    <property type="match status" value="1"/>
</dbReference>
<dbReference type="PANTHER" id="PTHR22878">
    <property type="entry name" value="DYNEIN HEAVY CHAIN 6, AXONEMAL-LIKE-RELATED"/>
    <property type="match status" value="1"/>
</dbReference>
<dbReference type="InterPro" id="IPR004273">
    <property type="entry name" value="Dynein_heavy_D6_P-loop"/>
</dbReference>
<evidence type="ECO:0000256" key="1">
    <source>
        <dbReference type="ARBA" id="ARBA00004430"/>
    </source>
</evidence>
<dbReference type="GO" id="GO:0005930">
    <property type="term" value="C:axoneme"/>
    <property type="evidence" value="ECO:0007669"/>
    <property type="project" value="UniProtKB-SubCell"/>
</dbReference>
<dbReference type="GO" id="GO:0005524">
    <property type="term" value="F:ATP binding"/>
    <property type="evidence" value="ECO:0007669"/>
    <property type="project" value="UniProtKB-KW"/>
</dbReference>
<dbReference type="GO" id="GO:0005874">
    <property type="term" value="C:microtubule"/>
    <property type="evidence" value="ECO:0007669"/>
    <property type="project" value="UniProtKB-KW"/>
</dbReference>
<dbReference type="GO" id="GO:0030286">
    <property type="term" value="C:dynein complex"/>
    <property type="evidence" value="ECO:0007669"/>
    <property type="project" value="UniProtKB-KW"/>
</dbReference>
<evidence type="ECO:0000256" key="10">
    <source>
        <dbReference type="ARBA" id="ARBA00023175"/>
    </source>
</evidence>
<keyword evidence="11" id="KW-0206">Cytoskeleton</keyword>
<proteinExistence type="inferred from homology"/>
<dbReference type="InterPro" id="IPR041658">
    <property type="entry name" value="AAA_lid_11"/>
</dbReference>
<evidence type="ECO:0000256" key="7">
    <source>
        <dbReference type="ARBA" id="ARBA00023017"/>
    </source>
</evidence>
<dbReference type="Gene3D" id="1.10.8.1220">
    <property type="match status" value="1"/>
</dbReference>
<keyword evidence="10" id="KW-0505">Motor protein</keyword>
<dbReference type="PANTHER" id="PTHR22878:SF72">
    <property type="entry name" value="DYNEIN HEAVY CHAIN 3, AXONEMAL"/>
    <property type="match status" value="1"/>
</dbReference>
<comment type="subcellular location">
    <subcellularLocation>
        <location evidence="1">Cytoplasm</location>
        <location evidence="1">Cytoskeleton</location>
        <location evidence="1">Cilium axoneme</location>
    </subcellularLocation>
</comment>
<evidence type="ECO:0000259" key="16">
    <source>
        <dbReference type="Pfam" id="PF18198"/>
    </source>
</evidence>
<dbReference type="InterPro" id="IPR042219">
    <property type="entry name" value="AAA_lid_11_sf"/>
</dbReference>
<dbReference type="Pfam" id="PF12781">
    <property type="entry name" value="AAA_9"/>
    <property type="match status" value="1"/>
</dbReference>
<evidence type="ECO:0000256" key="5">
    <source>
        <dbReference type="ARBA" id="ARBA00022741"/>
    </source>
</evidence>
<accession>A0A6I8PW26</accession>
<dbReference type="FunFam" id="3.40.50.300:FF:000362">
    <property type="entry name" value="Dynein, axonemal, heavy chain 6"/>
    <property type="match status" value="1"/>
</dbReference>
<dbReference type="GO" id="GO:0045505">
    <property type="term" value="F:dynein intermediate chain binding"/>
    <property type="evidence" value="ECO:0007669"/>
    <property type="project" value="InterPro"/>
</dbReference>